<keyword evidence="4 6" id="KW-0560">Oxidoreductase</keyword>
<comment type="caution">
    <text evidence="8">The sequence shown here is derived from an EMBL/GenBank/DDBJ whole genome shotgun (WGS) entry which is preliminary data.</text>
</comment>
<dbReference type="InterPro" id="IPR002401">
    <property type="entry name" value="Cyt_P450_E_grp-I"/>
</dbReference>
<sequence length="515" mass="58030">MEMPDAALFLLSALLLFVATLKIINFGKLPATKGRVRQAPGPWNLPFVGSLHRMRGSKQPHRALHDLSTVYGPIMRIKLGEIHVVVVSSAEAAREIMKTHDIVFASRPINKSIQALFYGGNDIIFGPYGEFWRQMRRICSIELLSSKRVRYFRPFREEEVVRLLRSIAASSGAVVNISKKLAEIGNSITARAVIGGRCGDQELFFSALNEAVEFASGFTIVDLLPSLPFIGRITGYQQRLEQCKRRLDQIAEKIVQEHAEKAAKHSTADNNEEPLMEEDLIDVLLRIQREDSLQFPVSKDNIKAIVNDMLLAGSETTSTLMEWAMSELIRNPKIMKKAQREVRSALGITMVGKLSEEKVVGGKLTYLRQVINETLRLHPPAPLLLPRENQTSCKVLGYEIPAKTRVIINMWAIARDAKYWVDPNTFWPERFEGSSVDYRGAHFEFMPFGAGRRMCPGIQFGLATVEIVLAYLLYYFDWEHLGKVVGMAEAFGVTIRRGFPLFAVPTLRYPLPPLT</sequence>
<evidence type="ECO:0000256" key="7">
    <source>
        <dbReference type="SAM" id="Coils"/>
    </source>
</evidence>
<dbReference type="PROSITE" id="PS00086">
    <property type="entry name" value="CYTOCHROME_P450"/>
    <property type="match status" value="1"/>
</dbReference>
<dbReference type="EMBL" id="JBBWWR010000009">
    <property type="protein sequence ID" value="KAK8961446.1"/>
    <property type="molecule type" value="Genomic_DNA"/>
</dbReference>
<accession>A0ABR2MCM3</accession>
<dbReference type="InterPro" id="IPR001128">
    <property type="entry name" value="Cyt_P450"/>
</dbReference>
<evidence type="ECO:0000313" key="9">
    <source>
        <dbReference type="Proteomes" id="UP001412067"/>
    </source>
</evidence>
<dbReference type="PRINTS" id="PR00463">
    <property type="entry name" value="EP450I"/>
</dbReference>
<keyword evidence="3 6" id="KW-0479">Metal-binding</keyword>
<comment type="similarity">
    <text evidence="1 6">Belongs to the cytochrome P450 family.</text>
</comment>
<dbReference type="InterPro" id="IPR036396">
    <property type="entry name" value="Cyt_P450_sf"/>
</dbReference>
<dbReference type="Proteomes" id="UP001412067">
    <property type="component" value="Unassembled WGS sequence"/>
</dbReference>
<evidence type="ECO:0008006" key="10">
    <source>
        <dbReference type="Google" id="ProtNLM"/>
    </source>
</evidence>
<dbReference type="CDD" id="cd11072">
    <property type="entry name" value="CYP71-like"/>
    <property type="match status" value="1"/>
</dbReference>
<evidence type="ECO:0000256" key="2">
    <source>
        <dbReference type="ARBA" id="ARBA00022617"/>
    </source>
</evidence>
<evidence type="ECO:0000313" key="8">
    <source>
        <dbReference type="EMBL" id="KAK8961446.1"/>
    </source>
</evidence>
<keyword evidence="9" id="KW-1185">Reference proteome</keyword>
<dbReference type="PANTHER" id="PTHR47955">
    <property type="entry name" value="CYTOCHROME P450 FAMILY 71 PROTEIN"/>
    <property type="match status" value="1"/>
</dbReference>
<dbReference type="PRINTS" id="PR00385">
    <property type="entry name" value="P450"/>
</dbReference>
<dbReference type="Pfam" id="PF00067">
    <property type="entry name" value="p450"/>
    <property type="match status" value="1"/>
</dbReference>
<keyword evidence="7" id="KW-0175">Coiled coil</keyword>
<reference evidence="8 9" key="1">
    <citation type="journal article" date="2022" name="Nat. Plants">
        <title>Genomes of leafy and leafless Platanthera orchids illuminate the evolution of mycoheterotrophy.</title>
        <authorList>
            <person name="Li M.H."/>
            <person name="Liu K.W."/>
            <person name="Li Z."/>
            <person name="Lu H.C."/>
            <person name="Ye Q.L."/>
            <person name="Zhang D."/>
            <person name="Wang J.Y."/>
            <person name="Li Y.F."/>
            <person name="Zhong Z.M."/>
            <person name="Liu X."/>
            <person name="Yu X."/>
            <person name="Liu D.K."/>
            <person name="Tu X.D."/>
            <person name="Liu B."/>
            <person name="Hao Y."/>
            <person name="Liao X.Y."/>
            <person name="Jiang Y.T."/>
            <person name="Sun W.H."/>
            <person name="Chen J."/>
            <person name="Chen Y.Q."/>
            <person name="Ai Y."/>
            <person name="Zhai J.W."/>
            <person name="Wu S.S."/>
            <person name="Zhou Z."/>
            <person name="Hsiao Y.Y."/>
            <person name="Wu W.L."/>
            <person name="Chen Y.Y."/>
            <person name="Lin Y.F."/>
            <person name="Hsu J.L."/>
            <person name="Li C.Y."/>
            <person name="Wang Z.W."/>
            <person name="Zhao X."/>
            <person name="Zhong W.Y."/>
            <person name="Ma X.K."/>
            <person name="Ma L."/>
            <person name="Huang J."/>
            <person name="Chen G.Z."/>
            <person name="Huang M.Z."/>
            <person name="Huang L."/>
            <person name="Peng D.H."/>
            <person name="Luo Y.B."/>
            <person name="Zou S.Q."/>
            <person name="Chen S.P."/>
            <person name="Lan S."/>
            <person name="Tsai W.C."/>
            <person name="Van de Peer Y."/>
            <person name="Liu Z.J."/>
        </authorList>
    </citation>
    <scope>NUCLEOTIDE SEQUENCE [LARGE SCALE GENOMIC DNA]</scope>
    <source>
        <strain evidence="8">Lor288</strain>
    </source>
</reference>
<evidence type="ECO:0000256" key="6">
    <source>
        <dbReference type="RuleBase" id="RU000461"/>
    </source>
</evidence>
<gene>
    <name evidence="8" type="ORF">KSP40_PGU019547</name>
</gene>
<dbReference type="InterPro" id="IPR017972">
    <property type="entry name" value="Cyt_P450_CS"/>
</dbReference>
<evidence type="ECO:0000256" key="5">
    <source>
        <dbReference type="ARBA" id="ARBA00023004"/>
    </source>
</evidence>
<dbReference type="SUPFAM" id="SSF48264">
    <property type="entry name" value="Cytochrome P450"/>
    <property type="match status" value="1"/>
</dbReference>
<keyword evidence="2 6" id="KW-0349">Heme</keyword>
<protein>
    <recommendedName>
        <fullName evidence="10">Cytochrome P450</fullName>
    </recommendedName>
</protein>
<feature type="coiled-coil region" evidence="7">
    <location>
        <begin position="233"/>
        <end position="260"/>
    </location>
</feature>
<keyword evidence="6" id="KW-0503">Monooxygenase</keyword>
<organism evidence="8 9">
    <name type="scientific">Platanthera guangdongensis</name>
    <dbReference type="NCBI Taxonomy" id="2320717"/>
    <lineage>
        <taxon>Eukaryota</taxon>
        <taxon>Viridiplantae</taxon>
        <taxon>Streptophyta</taxon>
        <taxon>Embryophyta</taxon>
        <taxon>Tracheophyta</taxon>
        <taxon>Spermatophyta</taxon>
        <taxon>Magnoliopsida</taxon>
        <taxon>Liliopsida</taxon>
        <taxon>Asparagales</taxon>
        <taxon>Orchidaceae</taxon>
        <taxon>Orchidoideae</taxon>
        <taxon>Orchideae</taxon>
        <taxon>Orchidinae</taxon>
        <taxon>Platanthera</taxon>
    </lineage>
</organism>
<evidence type="ECO:0000256" key="4">
    <source>
        <dbReference type="ARBA" id="ARBA00023002"/>
    </source>
</evidence>
<name>A0ABR2MCM3_9ASPA</name>
<dbReference type="PANTHER" id="PTHR47955:SF8">
    <property type="entry name" value="CYTOCHROME P450 71D11-LIKE"/>
    <property type="match status" value="1"/>
</dbReference>
<proteinExistence type="inferred from homology"/>
<evidence type="ECO:0000256" key="3">
    <source>
        <dbReference type="ARBA" id="ARBA00022723"/>
    </source>
</evidence>
<dbReference type="Gene3D" id="1.10.630.10">
    <property type="entry name" value="Cytochrome P450"/>
    <property type="match status" value="1"/>
</dbReference>
<keyword evidence="5 6" id="KW-0408">Iron</keyword>
<evidence type="ECO:0000256" key="1">
    <source>
        <dbReference type="ARBA" id="ARBA00010617"/>
    </source>
</evidence>